<dbReference type="Gene3D" id="6.10.340.10">
    <property type="match status" value="1"/>
</dbReference>
<evidence type="ECO:0000256" key="11">
    <source>
        <dbReference type="SAM" id="Phobius"/>
    </source>
</evidence>
<keyword evidence="7 14" id="KW-0418">Kinase</keyword>
<dbReference type="SMART" id="SM00304">
    <property type="entry name" value="HAMP"/>
    <property type="match status" value="1"/>
</dbReference>
<gene>
    <name evidence="14" type="ORF">SAMN04488563_0470</name>
</gene>
<dbReference type="EC" id="2.7.13.3" evidence="3"/>
<proteinExistence type="predicted"/>
<dbReference type="FunFam" id="1.10.287.130:FF:000001">
    <property type="entry name" value="Two-component sensor histidine kinase"/>
    <property type="match status" value="1"/>
</dbReference>
<organism evidence="14 15">
    <name type="scientific">Jiangella alkaliphila</name>
    <dbReference type="NCBI Taxonomy" id="419479"/>
    <lineage>
        <taxon>Bacteria</taxon>
        <taxon>Bacillati</taxon>
        <taxon>Actinomycetota</taxon>
        <taxon>Actinomycetes</taxon>
        <taxon>Jiangellales</taxon>
        <taxon>Jiangellaceae</taxon>
        <taxon>Jiangella</taxon>
    </lineage>
</organism>
<dbReference type="PROSITE" id="PS50885">
    <property type="entry name" value="HAMP"/>
    <property type="match status" value="1"/>
</dbReference>
<evidence type="ECO:0000256" key="10">
    <source>
        <dbReference type="ARBA" id="ARBA00023136"/>
    </source>
</evidence>
<dbReference type="InterPro" id="IPR050428">
    <property type="entry name" value="TCS_sensor_his_kinase"/>
</dbReference>
<dbReference type="CDD" id="cd00075">
    <property type="entry name" value="HATPase"/>
    <property type="match status" value="1"/>
</dbReference>
<comment type="catalytic activity">
    <reaction evidence="1">
        <text>ATP + protein L-histidine = ADP + protein N-phospho-L-histidine.</text>
        <dbReference type="EC" id="2.7.13.3"/>
    </reaction>
</comment>
<dbReference type="InterPro" id="IPR005467">
    <property type="entry name" value="His_kinase_dom"/>
</dbReference>
<dbReference type="SUPFAM" id="SSF158472">
    <property type="entry name" value="HAMP domain-like"/>
    <property type="match status" value="1"/>
</dbReference>
<keyword evidence="15" id="KW-1185">Reference proteome</keyword>
<evidence type="ECO:0000256" key="4">
    <source>
        <dbReference type="ARBA" id="ARBA00022553"/>
    </source>
</evidence>
<name>A0A1H2GFM6_9ACTN</name>
<reference evidence="15" key="1">
    <citation type="submission" date="2016-10" db="EMBL/GenBank/DDBJ databases">
        <authorList>
            <person name="Varghese N."/>
            <person name="Submissions S."/>
        </authorList>
    </citation>
    <scope>NUCLEOTIDE SEQUENCE [LARGE SCALE GENOMIC DNA]</scope>
    <source>
        <strain evidence="15">DSM 45079</strain>
    </source>
</reference>
<dbReference type="Proteomes" id="UP000182977">
    <property type="component" value="Chromosome I"/>
</dbReference>
<dbReference type="Pfam" id="PF00512">
    <property type="entry name" value="HisKA"/>
    <property type="match status" value="1"/>
</dbReference>
<evidence type="ECO:0000256" key="9">
    <source>
        <dbReference type="ARBA" id="ARBA00023012"/>
    </source>
</evidence>
<feature type="domain" description="HAMP" evidence="13">
    <location>
        <begin position="226"/>
        <end position="278"/>
    </location>
</feature>
<evidence type="ECO:0000259" key="12">
    <source>
        <dbReference type="PROSITE" id="PS50109"/>
    </source>
</evidence>
<dbReference type="CDD" id="cd06225">
    <property type="entry name" value="HAMP"/>
    <property type="match status" value="1"/>
</dbReference>
<comment type="subcellular location">
    <subcellularLocation>
        <location evidence="2">Cell membrane</location>
    </subcellularLocation>
</comment>
<dbReference type="InterPro" id="IPR036097">
    <property type="entry name" value="HisK_dim/P_sf"/>
</dbReference>
<dbReference type="PROSITE" id="PS50109">
    <property type="entry name" value="HIS_KIN"/>
    <property type="match status" value="1"/>
</dbReference>
<dbReference type="GO" id="GO:0000155">
    <property type="term" value="F:phosphorelay sensor kinase activity"/>
    <property type="evidence" value="ECO:0007669"/>
    <property type="project" value="InterPro"/>
</dbReference>
<keyword evidence="5" id="KW-0808">Transferase</keyword>
<dbReference type="InterPro" id="IPR003661">
    <property type="entry name" value="HisK_dim/P_dom"/>
</dbReference>
<dbReference type="STRING" id="419479.SAMN04488563_0470"/>
<evidence type="ECO:0000259" key="13">
    <source>
        <dbReference type="PROSITE" id="PS50885"/>
    </source>
</evidence>
<evidence type="ECO:0000256" key="8">
    <source>
        <dbReference type="ARBA" id="ARBA00022989"/>
    </source>
</evidence>
<evidence type="ECO:0000256" key="1">
    <source>
        <dbReference type="ARBA" id="ARBA00000085"/>
    </source>
</evidence>
<evidence type="ECO:0000256" key="7">
    <source>
        <dbReference type="ARBA" id="ARBA00022777"/>
    </source>
</evidence>
<dbReference type="Gene3D" id="3.30.565.10">
    <property type="entry name" value="Histidine kinase-like ATPase, C-terminal domain"/>
    <property type="match status" value="1"/>
</dbReference>
<dbReference type="PRINTS" id="PR00344">
    <property type="entry name" value="BCTRLSENSOR"/>
</dbReference>
<dbReference type="SUPFAM" id="SSF47384">
    <property type="entry name" value="Homodimeric domain of signal transducing histidine kinase"/>
    <property type="match status" value="1"/>
</dbReference>
<dbReference type="InterPro" id="IPR036890">
    <property type="entry name" value="HATPase_C_sf"/>
</dbReference>
<feature type="transmembrane region" description="Helical" evidence="11">
    <location>
        <begin position="40"/>
        <end position="61"/>
    </location>
</feature>
<keyword evidence="4" id="KW-0597">Phosphoprotein</keyword>
<dbReference type="PANTHER" id="PTHR45436">
    <property type="entry name" value="SENSOR HISTIDINE KINASE YKOH"/>
    <property type="match status" value="1"/>
</dbReference>
<keyword evidence="10 11" id="KW-0472">Membrane</keyword>
<dbReference type="SMART" id="SM00388">
    <property type="entry name" value="HisKA"/>
    <property type="match status" value="1"/>
</dbReference>
<evidence type="ECO:0000256" key="5">
    <source>
        <dbReference type="ARBA" id="ARBA00022679"/>
    </source>
</evidence>
<dbReference type="InterPro" id="IPR004358">
    <property type="entry name" value="Sig_transdc_His_kin-like_C"/>
</dbReference>
<protein>
    <recommendedName>
        <fullName evidence="3">histidine kinase</fullName>
        <ecNumber evidence="3">2.7.13.3</ecNumber>
    </recommendedName>
</protein>
<evidence type="ECO:0000313" key="14">
    <source>
        <dbReference type="EMBL" id="SDU18370.1"/>
    </source>
</evidence>
<evidence type="ECO:0000256" key="3">
    <source>
        <dbReference type="ARBA" id="ARBA00012438"/>
    </source>
</evidence>
<keyword evidence="8 11" id="KW-1133">Transmembrane helix</keyword>
<dbReference type="Pfam" id="PF00672">
    <property type="entry name" value="HAMP"/>
    <property type="match status" value="1"/>
</dbReference>
<dbReference type="Pfam" id="PF02518">
    <property type="entry name" value="HATPase_c"/>
    <property type="match status" value="1"/>
</dbReference>
<dbReference type="SUPFAM" id="SSF55874">
    <property type="entry name" value="ATPase domain of HSP90 chaperone/DNA topoisomerase II/histidine kinase"/>
    <property type="match status" value="1"/>
</dbReference>
<evidence type="ECO:0000313" key="15">
    <source>
        <dbReference type="Proteomes" id="UP000182977"/>
    </source>
</evidence>
<dbReference type="EMBL" id="LT629791">
    <property type="protein sequence ID" value="SDU18370.1"/>
    <property type="molecule type" value="Genomic_DNA"/>
</dbReference>
<dbReference type="Gene3D" id="1.10.287.130">
    <property type="match status" value="1"/>
</dbReference>
<dbReference type="GO" id="GO:0005886">
    <property type="term" value="C:plasma membrane"/>
    <property type="evidence" value="ECO:0007669"/>
    <property type="project" value="UniProtKB-SubCell"/>
</dbReference>
<accession>A0A1H2GFM6</accession>
<dbReference type="InterPro" id="IPR003594">
    <property type="entry name" value="HATPase_dom"/>
</dbReference>
<keyword evidence="9" id="KW-0902">Two-component regulatory system</keyword>
<evidence type="ECO:0000256" key="2">
    <source>
        <dbReference type="ARBA" id="ARBA00004236"/>
    </source>
</evidence>
<dbReference type="InterPro" id="IPR003660">
    <property type="entry name" value="HAMP_dom"/>
</dbReference>
<dbReference type="AlphaFoldDB" id="A0A1H2GFM6"/>
<dbReference type="SMART" id="SM00387">
    <property type="entry name" value="HATPase_c"/>
    <property type="match status" value="1"/>
</dbReference>
<sequence>MAVCTKVRVLQGYLVGPRDAMMGIMASLSRWRDLLGGMRVRILAAVIVLLAGSSVVSILLLRGALLERLDEEIEANMHRETEEFQTAADRLLPPDRARTEADLVAVYDAYFAREVPDEGETLISFIGRDIYITESATHAVPANELGDTVRYWLSLDEYTEDEIDTSGGMARFIAIPLRDDGADGLFVIANFPAAEREELTDAVAAQALIHFVTIVLASVVGWFLAGRVLRPLNTLAETARVISETDLTRRIPGRGDDEASRIATAFNDMLARLERAFATQRDFLEEVSHELRGPLTVIRGHVELLDLEDDPQERASTTLLITNEIDRMNRMVEDLLTLARAERPDFLTPEPVDLEMWTHDMLRKASMLCGRTWELEACASGVLWADSQRLTQAIMQLAENACQHTDATAAVRIGSEVHGGFVRLWVHDDGPGVAAEDAERIFERFVRSSGGRTGSGLGLSIVAAIAEAHSGYARLNPDTERGAMFEIFISTDLIREQSKLSSTASVLSAD</sequence>
<keyword evidence="6 11" id="KW-0812">Transmembrane</keyword>
<dbReference type="PANTHER" id="PTHR45436:SF5">
    <property type="entry name" value="SENSOR HISTIDINE KINASE TRCS"/>
    <property type="match status" value="1"/>
</dbReference>
<evidence type="ECO:0000256" key="6">
    <source>
        <dbReference type="ARBA" id="ARBA00022692"/>
    </source>
</evidence>
<dbReference type="CDD" id="cd00082">
    <property type="entry name" value="HisKA"/>
    <property type="match status" value="1"/>
</dbReference>
<feature type="domain" description="Histidine kinase" evidence="12">
    <location>
        <begin position="286"/>
        <end position="493"/>
    </location>
</feature>